<keyword evidence="4 6" id="KW-1133">Transmembrane helix</keyword>
<dbReference type="VEuPathDB" id="FungiDB:F503_01396"/>
<dbReference type="GO" id="GO:0005886">
    <property type="term" value="C:plasma membrane"/>
    <property type="evidence" value="ECO:0007669"/>
    <property type="project" value="TreeGrafter"/>
</dbReference>
<evidence type="ECO:0000256" key="3">
    <source>
        <dbReference type="ARBA" id="ARBA00022692"/>
    </source>
</evidence>
<keyword evidence="3 6" id="KW-0812">Transmembrane</keyword>
<feature type="transmembrane region" description="Helical" evidence="6">
    <location>
        <begin position="168"/>
        <end position="189"/>
    </location>
</feature>
<evidence type="ECO:0000256" key="4">
    <source>
        <dbReference type="ARBA" id="ARBA00022989"/>
    </source>
</evidence>
<accession>S3BV48</accession>
<keyword evidence="5 6" id="KW-0472">Membrane</keyword>
<dbReference type="PANTHER" id="PTHR30618:SF15">
    <property type="entry name" value="NICOTINAMIDE RIBOSIDE TRANSPORTER 1-RELATED"/>
    <property type="match status" value="1"/>
</dbReference>
<feature type="transmembrane region" description="Helical" evidence="6">
    <location>
        <begin position="196"/>
        <end position="217"/>
    </location>
</feature>
<dbReference type="GO" id="GO:0015205">
    <property type="term" value="F:nucleobase transmembrane transporter activity"/>
    <property type="evidence" value="ECO:0007669"/>
    <property type="project" value="TreeGrafter"/>
</dbReference>
<dbReference type="eggNOG" id="KOG2466">
    <property type="taxonomic scope" value="Eukaryota"/>
</dbReference>
<dbReference type="AlphaFoldDB" id="S3BV48"/>
<dbReference type="Pfam" id="PF02133">
    <property type="entry name" value="Transp_cyt_pur"/>
    <property type="match status" value="2"/>
</dbReference>
<evidence type="ECO:0000313" key="7">
    <source>
        <dbReference type="EMBL" id="EPE04392.1"/>
    </source>
</evidence>
<gene>
    <name evidence="7" type="ORF">F503_01396</name>
</gene>
<feature type="transmembrane region" description="Helical" evidence="6">
    <location>
        <begin position="47"/>
        <end position="67"/>
    </location>
</feature>
<evidence type="ECO:0000313" key="8">
    <source>
        <dbReference type="Proteomes" id="UP000016923"/>
    </source>
</evidence>
<dbReference type="InterPro" id="IPR045225">
    <property type="entry name" value="Uracil/uridine/allantoin_perm"/>
</dbReference>
<protein>
    <submittedName>
        <fullName evidence="7">Ncs1 nucleoside transporter family protein</fullName>
    </submittedName>
</protein>
<organism evidence="7 8">
    <name type="scientific">Ophiostoma piceae (strain UAMH 11346)</name>
    <name type="common">Sap stain fungus</name>
    <dbReference type="NCBI Taxonomy" id="1262450"/>
    <lineage>
        <taxon>Eukaryota</taxon>
        <taxon>Fungi</taxon>
        <taxon>Dikarya</taxon>
        <taxon>Ascomycota</taxon>
        <taxon>Pezizomycotina</taxon>
        <taxon>Sordariomycetes</taxon>
        <taxon>Sordariomycetidae</taxon>
        <taxon>Ophiostomatales</taxon>
        <taxon>Ophiostomataceae</taxon>
        <taxon>Ophiostoma</taxon>
    </lineage>
</organism>
<name>S3BV48_OPHP1</name>
<evidence type="ECO:0000256" key="5">
    <source>
        <dbReference type="ARBA" id="ARBA00023136"/>
    </source>
</evidence>
<proteinExistence type="inferred from homology"/>
<dbReference type="EMBL" id="KE148161">
    <property type="protein sequence ID" value="EPE04392.1"/>
    <property type="molecule type" value="Genomic_DNA"/>
</dbReference>
<comment type="subcellular location">
    <subcellularLocation>
        <location evidence="1">Membrane</location>
        <topology evidence="1">Multi-pass membrane protein</topology>
    </subcellularLocation>
</comment>
<feature type="transmembrane region" description="Helical" evidence="6">
    <location>
        <begin position="399"/>
        <end position="422"/>
    </location>
</feature>
<evidence type="ECO:0000256" key="6">
    <source>
        <dbReference type="SAM" id="Phobius"/>
    </source>
</evidence>
<feature type="transmembrane region" description="Helical" evidence="6">
    <location>
        <begin position="116"/>
        <end position="139"/>
    </location>
</feature>
<dbReference type="PANTHER" id="PTHR30618">
    <property type="entry name" value="NCS1 FAMILY PURINE/PYRIMIDINE TRANSPORTER"/>
    <property type="match status" value="1"/>
</dbReference>
<dbReference type="OrthoDB" id="2018619at2759"/>
<reference evidence="7 8" key="1">
    <citation type="journal article" date="2013" name="BMC Genomics">
        <title>The genome and transcriptome of the pine saprophyte Ophiostoma piceae, and a comparison with the bark beetle-associated pine pathogen Grosmannia clavigera.</title>
        <authorList>
            <person name="Haridas S."/>
            <person name="Wang Y."/>
            <person name="Lim L."/>
            <person name="Massoumi Alamouti S."/>
            <person name="Jackman S."/>
            <person name="Docking R."/>
            <person name="Robertson G."/>
            <person name="Birol I."/>
            <person name="Bohlmann J."/>
            <person name="Breuil C."/>
        </authorList>
    </citation>
    <scope>NUCLEOTIDE SEQUENCE [LARGE SCALE GENOMIC DNA]</scope>
    <source>
        <strain evidence="7 8">UAMH 11346</strain>
    </source>
</reference>
<keyword evidence="8" id="KW-1185">Reference proteome</keyword>
<comment type="similarity">
    <text evidence="2">Belongs to the purine-cytosine permease (2.A.39) family.</text>
</comment>
<sequence>MPSFLRKIDDFVRIKDESDGRPVDRWKSPDILPVPPKNRNFGAGDYVSYWVSGAVCASFWAMGSTTISNGLAAAQAIGAMFVGSMACAIVAHLCGEPGIKYQLRFPIMSRATFGMYGSYFVVIVKCFTNPLYCGIQAYWGGLTVHVMFGAIFPSFHHMKNTLPATAHIMTADLIGVCGFMVVFYGVLIIKPYRMNIFFRVSLVAVIVTIITMFIWAISNVVASGKNLSGAETFFVFIQTGINYSERCRAGTFFGGLGWFLSQLAVNVCRNSVPAGMDLTSVAPRYLNARRGSLMVATIGLARVPVELCQLCVWLHDSAQLLWPVVSPLIGMYTADFWVVRRLNWNVPDLFVGDSSSAYYYKRDANILGFIVWPAVVSISLPGFSMAISGDKLGPSWKRIFQITIFVGMFGSFIMFSIGSYFFPPGRVCPQGVRLVH</sequence>
<dbReference type="OMA" id="WNIPELY"/>
<dbReference type="Proteomes" id="UP000016923">
    <property type="component" value="Unassembled WGS sequence"/>
</dbReference>
<dbReference type="HOGENOM" id="CLU_021555_3_1_1"/>
<feature type="transmembrane region" description="Helical" evidence="6">
    <location>
        <begin position="366"/>
        <end position="387"/>
    </location>
</feature>
<evidence type="ECO:0000256" key="1">
    <source>
        <dbReference type="ARBA" id="ARBA00004141"/>
    </source>
</evidence>
<evidence type="ECO:0000256" key="2">
    <source>
        <dbReference type="ARBA" id="ARBA00008974"/>
    </source>
</evidence>
<feature type="transmembrane region" description="Helical" evidence="6">
    <location>
        <begin position="73"/>
        <end position="95"/>
    </location>
</feature>
<dbReference type="InterPro" id="IPR001248">
    <property type="entry name" value="Pur-cyt_permease"/>
</dbReference>
<feature type="transmembrane region" description="Helical" evidence="6">
    <location>
        <begin position="320"/>
        <end position="339"/>
    </location>
</feature>
<dbReference type="Gene3D" id="1.10.4160.10">
    <property type="entry name" value="Hydantoin permease"/>
    <property type="match status" value="2"/>
</dbReference>